<dbReference type="PROSITE" id="PS50893">
    <property type="entry name" value="ABC_TRANSPORTER_2"/>
    <property type="match status" value="1"/>
</dbReference>
<evidence type="ECO:0000256" key="8">
    <source>
        <dbReference type="SAM" id="Phobius"/>
    </source>
</evidence>
<dbReference type="Gene3D" id="3.40.50.300">
    <property type="entry name" value="P-loop containing nucleotide triphosphate hydrolases"/>
    <property type="match status" value="1"/>
</dbReference>
<evidence type="ECO:0000259" key="10">
    <source>
        <dbReference type="PROSITE" id="PS50929"/>
    </source>
</evidence>
<organism evidence="11 12">
    <name type="scientific">Pannonibacter tanglangensis</name>
    <dbReference type="NCBI Taxonomy" id="2750084"/>
    <lineage>
        <taxon>Bacteria</taxon>
        <taxon>Pseudomonadati</taxon>
        <taxon>Pseudomonadota</taxon>
        <taxon>Alphaproteobacteria</taxon>
        <taxon>Hyphomicrobiales</taxon>
        <taxon>Stappiaceae</taxon>
        <taxon>Pannonibacter</taxon>
    </lineage>
</organism>
<dbReference type="Gene3D" id="1.20.1560.10">
    <property type="entry name" value="ABC transporter type 1, transmembrane domain"/>
    <property type="match status" value="1"/>
</dbReference>
<keyword evidence="7 8" id="KW-0472">Membrane</keyword>
<evidence type="ECO:0000256" key="6">
    <source>
        <dbReference type="ARBA" id="ARBA00022989"/>
    </source>
</evidence>
<keyword evidence="12" id="KW-1185">Reference proteome</keyword>
<proteinExistence type="inferred from homology"/>
<evidence type="ECO:0000256" key="7">
    <source>
        <dbReference type="ARBA" id="ARBA00023136"/>
    </source>
</evidence>
<keyword evidence="6 8" id="KW-1133">Transmembrane helix</keyword>
<dbReference type="InterPro" id="IPR003593">
    <property type="entry name" value="AAA+_ATPase"/>
</dbReference>
<sequence length="884" mass="93786">MSETDIRASLSVTSAHPLDLGDPAAWYRVSRSYVDVFAVAGDPQTQRRTALLRLETGALLCGIGAVVTDDGTTVRFFAAGGPDSEVEPLAAGSTVTRAMADGWCEALRQAVNAPRTGGPQDAAAATAELAPLLAARALASRRMPGADDWRERRRRHGKALTADALAGLVASGGGAALARGAIPTAGDPLKAALLALMSAQAVTPRIEAFEAPAPDATVASRLQAVLARHEMISRPVLLRPGWTRQPGPPMLGYLGPERRPVALLHAGGRWVIRDGAEVRPIASDAMEGSGDGGLASDALQLYPALPARPLRFRDLFVFGFATLAADRVRLVLLMLATAVLAMLVPYGSRFLISNAIPYGDIGLTGVIIGGLIAAALARTVFEAGKALTMLRAELGFEGRLQPALLLRLLRLPPAFFRGFAVGDITDRVLGIQSARQVITEAFSSAAASSVFSLISLIPILTVDWRLALLALALALVLGGVNAFVSYRGLIHERRRLAEKGRLDSFVVQMLMGVGKLRAAASERMGFARWSQLFARNIGHTVAAGRWANWQATLDALLPQLATLTLYATIVYLMKADALKGGTAPSFSLADFVTVTTAFAQVLAAISALAGALTQSLTAIPLIERAEPIIASVPDTPPVDSRPVTLEGTIDIRNVSFRYTETAPLALNELSLRITRGEFVAIVGASGSGKSTLLRLLLGFDRPELGDIFYDGHSLSRLDLSDLRRQIGVVLQHGRIMAGSIHANIAGESGLGLDEALEAARLVGLDRDIEQMPMGMHTVLLDGGGTLSGGQRQRILIARALVQKPAVLMLDEATSALDNRTQAIVTETLASLPVTRLVIAHRLSTIEKVDRIVMLERGKVVETGTFSELMQKGGVFAAHARRQLV</sequence>
<dbReference type="InterPro" id="IPR011527">
    <property type="entry name" value="ABC1_TM_dom"/>
</dbReference>
<dbReference type="RefSeq" id="WP_161677078.1">
    <property type="nucleotide sequence ID" value="NZ_JAABLP010000004.1"/>
</dbReference>
<evidence type="ECO:0000256" key="4">
    <source>
        <dbReference type="ARBA" id="ARBA00022741"/>
    </source>
</evidence>
<evidence type="ECO:0000256" key="5">
    <source>
        <dbReference type="ARBA" id="ARBA00022840"/>
    </source>
</evidence>
<dbReference type="PANTHER" id="PTHR24221:SF654">
    <property type="entry name" value="ATP-BINDING CASSETTE SUB-FAMILY B MEMBER 6"/>
    <property type="match status" value="1"/>
</dbReference>
<dbReference type="InterPro" id="IPR036640">
    <property type="entry name" value="ABC1_TM_sf"/>
</dbReference>
<name>A0ABW9ZK64_9HYPH</name>
<dbReference type="SUPFAM" id="SSF52540">
    <property type="entry name" value="P-loop containing nucleoside triphosphate hydrolases"/>
    <property type="match status" value="1"/>
</dbReference>
<evidence type="ECO:0000256" key="3">
    <source>
        <dbReference type="ARBA" id="ARBA00022692"/>
    </source>
</evidence>
<dbReference type="SMART" id="SM00382">
    <property type="entry name" value="AAA"/>
    <property type="match status" value="1"/>
</dbReference>
<dbReference type="EMBL" id="JAABLP010000004">
    <property type="protein sequence ID" value="NBN65073.1"/>
    <property type="molecule type" value="Genomic_DNA"/>
</dbReference>
<evidence type="ECO:0000256" key="1">
    <source>
        <dbReference type="ARBA" id="ARBA00004651"/>
    </source>
</evidence>
<accession>A0ABW9ZK64</accession>
<gene>
    <name evidence="11" type="ORF">GWI71_15375</name>
</gene>
<dbReference type="Proteomes" id="UP000541347">
    <property type="component" value="Unassembled WGS sequence"/>
</dbReference>
<dbReference type="InterPro" id="IPR027417">
    <property type="entry name" value="P-loop_NTPase"/>
</dbReference>
<dbReference type="Pfam" id="PF00664">
    <property type="entry name" value="ABC_membrane"/>
    <property type="match status" value="1"/>
</dbReference>
<keyword evidence="5" id="KW-0067">ATP-binding</keyword>
<dbReference type="NCBIfam" id="TIGR03797">
    <property type="entry name" value="NHLM_micro_ABC2"/>
    <property type="match status" value="1"/>
</dbReference>
<dbReference type="InterPro" id="IPR017871">
    <property type="entry name" value="ABC_transporter-like_CS"/>
</dbReference>
<protein>
    <submittedName>
        <fullName evidence="11">NHLP bacteriocin export ABC transporter permease/ATPase subunit</fullName>
    </submittedName>
</protein>
<keyword evidence="4" id="KW-0547">Nucleotide-binding</keyword>
<feature type="domain" description="ABC transmembrane type-1" evidence="10">
    <location>
        <begin position="330"/>
        <end position="617"/>
    </location>
</feature>
<comment type="subcellular location">
    <subcellularLocation>
        <location evidence="1">Cell membrane</location>
        <topology evidence="1">Multi-pass membrane protein</topology>
    </subcellularLocation>
</comment>
<evidence type="ECO:0000313" key="12">
    <source>
        <dbReference type="Proteomes" id="UP000541347"/>
    </source>
</evidence>
<reference evidence="11 12" key="1">
    <citation type="submission" date="2020-01" db="EMBL/GenBank/DDBJ databases">
        <authorList>
            <person name="Peng S.Y."/>
            <person name="Li J."/>
            <person name="Wang M."/>
            <person name="Wang L."/>
            <person name="Wang C.Q."/>
            <person name="Wang J.R."/>
        </authorList>
    </citation>
    <scope>NUCLEOTIDE SEQUENCE [LARGE SCALE GENOMIC DNA]</scope>
    <source>
        <strain evidence="11 12">XCT-34</strain>
    </source>
</reference>
<feature type="transmembrane region" description="Helical" evidence="8">
    <location>
        <begin position="437"/>
        <end position="460"/>
    </location>
</feature>
<dbReference type="PANTHER" id="PTHR24221">
    <property type="entry name" value="ATP-BINDING CASSETTE SUB-FAMILY B"/>
    <property type="match status" value="1"/>
</dbReference>
<evidence type="ECO:0000259" key="9">
    <source>
        <dbReference type="PROSITE" id="PS50893"/>
    </source>
</evidence>
<keyword evidence="3 8" id="KW-0812">Transmembrane</keyword>
<evidence type="ECO:0000313" key="11">
    <source>
        <dbReference type="EMBL" id="NBN65073.1"/>
    </source>
</evidence>
<dbReference type="Pfam" id="PF00005">
    <property type="entry name" value="ABC_tran"/>
    <property type="match status" value="1"/>
</dbReference>
<comment type="similarity">
    <text evidence="2">Belongs to the ABC transporter superfamily.</text>
</comment>
<dbReference type="InterPro" id="IPR022515">
    <property type="entry name" value="NHPM_micro_ABC2"/>
</dbReference>
<evidence type="ECO:0000256" key="2">
    <source>
        <dbReference type="ARBA" id="ARBA00005417"/>
    </source>
</evidence>
<feature type="transmembrane region" description="Helical" evidence="8">
    <location>
        <begin position="466"/>
        <end position="486"/>
    </location>
</feature>
<dbReference type="PROSITE" id="PS00211">
    <property type="entry name" value="ABC_TRANSPORTER_1"/>
    <property type="match status" value="1"/>
</dbReference>
<feature type="transmembrane region" description="Helical" evidence="8">
    <location>
        <begin position="361"/>
        <end position="381"/>
    </location>
</feature>
<feature type="transmembrane region" description="Helical" evidence="8">
    <location>
        <begin position="315"/>
        <end position="341"/>
    </location>
</feature>
<dbReference type="InterPro" id="IPR039421">
    <property type="entry name" value="Type_1_exporter"/>
</dbReference>
<comment type="caution">
    <text evidence="11">The sequence shown here is derived from an EMBL/GenBank/DDBJ whole genome shotgun (WGS) entry which is preliminary data.</text>
</comment>
<feature type="domain" description="ABC transporter" evidence="9">
    <location>
        <begin position="649"/>
        <end position="881"/>
    </location>
</feature>
<dbReference type="PROSITE" id="PS50929">
    <property type="entry name" value="ABC_TM1F"/>
    <property type="match status" value="1"/>
</dbReference>
<dbReference type="SUPFAM" id="SSF90123">
    <property type="entry name" value="ABC transporter transmembrane region"/>
    <property type="match status" value="1"/>
</dbReference>
<dbReference type="InterPro" id="IPR003439">
    <property type="entry name" value="ABC_transporter-like_ATP-bd"/>
</dbReference>